<dbReference type="EMBL" id="JACBKZ010000013">
    <property type="protein sequence ID" value="KAF5934771.1"/>
    <property type="molecule type" value="Genomic_DNA"/>
</dbReference>
<proteinExistence type="predicted"/>
<protein>
    <submittedName>
        <fullName evidence="2">Uncharacterized protein</fullName>
    </submittedName>
</protein>
<keyword evidence="3" id="KW-1185">Reference proteome</keyword>
<evidence type="ECO:0000313" key="3">
    <source>
        <dbReference type="Proteomes" id="UP000593564"/>
    </source>
</evidence>
<dbReference type="AlphaFoldDB" id="A0A7J7G439"/>
<keyword evidence="1" id="KW-0472">Membrane</keyword>
<keyword evidence="1" id="KW-1133">Transmembrane helix</keyword>
<accession>A0A7J7G439</accession>
<organism evidence="2 3">
    <name type="scientific">Camellia sinensis</name>
    <name type="common">Tea plant</name>
    <name type="synonym">Thea sinensis</name>
    <dbReference type="NCBI Taxonomy" id="4442"/>
    <lineage>
        <taxon>Eukaryota</taxon>
        <taxon>Viridiplantae</taxon>
        <taxon>Streptophyta</taxon>
        <taxon>Embryophyta</taxon>
        <taxon>Tracheophyta</taxon>
        <taxon>Spermatophyta</taxon>
        <taxon>Magnoliopsida</taxon>
        <taxon>eudicotyledons</taxon>
        <taxon>Gunneridae</taxon>
        <taxon>Pentapetalae</taxon>
        <taxon>asterids</taxon>
        <taxon>Ericales</taxon>
        <taxon>Theaceae</taxon>
        <taxon>Camellia</taxon>
    </lineage>
</organism>
<dbReference type="Proteomes" id="UP000593564">
    <property type="component" value="Unassembled WGS sequence"/>
</dbReference>
<sequence length="54" mass="6428">MEDINKTTTSYGHRHDVRLNHNGKSLYVGFSFFFFHFILFYKEMPSENKGAVLR</sequence>
<evidence type="ECO:0000313" key="2">
    <source>
        <dbReference type="EMBL" id="KAF5934771.1"/>
    </source>
</evidence>
<evidence type="ECO:0000256" key="1">
    <source>
        <dbReference type="SAM" id="Phobius"/>
    </source>
</evidence>
<keyword evidence="1" id="KW-0812">Transmembrane</keyword>
<feature type="transmembrane region" description="Helical" evidence="1">
    <location>
        <begin position="25"/>
        <end position="41"/>
    </location>
</feature>
<reference evidence="3" key="1">
    <citation type="journal article" date="2020" name="Nat. Commun.">
        <title>Genome assembly of wild tea tree DASZ reveals pedigree and selection history of tea varieties.</title>
        <authorList>
            <person name="Zhang W."/>
            <person name="Zhang Y."/>
            <person name="Qiu H."/>
            <person name="Guo Y."/>
            <person name="Wan H."/>
            <person name="Zhang X."/>
            <person name="Scossa F."/>
            <person name="Alseekh S."/>
            <person name="Zhang Q."/>
            <person name="Wang P."/>
            <person name="Xu L."/>
            <person name="Schmidt M.H."/>
            <person name="Jia X."/>
            <person name="Li D."/>
            <person name="Zhu A."/>
            <person name="Guo F."/>
            <person name="Chen W."/>
            <person name="Ni D."/>
            <person name="Usadel B."/>
            <person name="Fernie A.R."/>
            <person name="Wen W."/>
        </authorList>
    </citation>
    <scope>NUCLEOTIDE SEQUENCE [LARGE SCALE GENOMIC DNA]</scope>
    <source>
        <strain evidence="3">cv. G240</strain>
    </source>
</reference>
<gene>
    <name evidence="2" type="ORF">HYC85_025900</name>
</gene>
<comment type="caution">
    <text evidence="2">The sequence shown here is derived from an EMBL/GenBank/DDBJ whole genome shotgun (WGS) entry which is preliminary data.</text>
</comment>
<reference evidence="2 3" key="2">
    <citation type="submission" date="2020-07" db="EMBL/GenBank/DDBJ databases">
        <title>Genome assembly of wild tea tree DASZ reveals pedigree and selection history of tea varieties.</title>
        <authorList>
            <person name="Zhang W."/>
        </authorList>
    </citation>
    <scope>NUCLEOTIDE SEQUENCE [LARGE SCALE GENOMIC DNA]</scope>
    <source>
        <strain evidence="3">cv. G240</strain>
        <tissue evidence="2">Leaf</tissue>
    </source>
</reference>
<name>A0A7J7G439_CAMSI</name>